<dbReference type="Proteomes" id="UP000225706">
    <property type="component" value="Unassembled WGS sequence"/>
</dbReference>
<reference evidence="2" key="1">
    <citation type="journal article" date="2017" name="bioRxiv">
        <title>Comparative analysis of the genomes of Stylophora pistillata and Acropora digitifera provides evidence for extensive differences between species of corals.</title>
        <authorList>
            <person name="Voolstra C.R."/>
            <person name="Li Y."/>
            <person name="Liew Y.J."/>
            <person name="Baumgarten S."/>
            <person name="Zoccola D."/>
            <person name="Flot J.-F."/>
            <person name="Tambutte S."/>
            <person name="Allemand D."/>
            <person name="Aranda M."/>
        </authorList>
    </citation>
    <scope>NUCLEOTIDE SEQUENCE [LARGE SCALE GENOMIC DNA]</scope>
</reference>
<sequence length="566" mass="64145">MAILSYVSRHCITSEAAKDMIDLIKTACPENETFRTLTYCKAQEVCWKCELHVYDIREKCLALFPLDDPNKYDCSTANCNGLRYKGSAHHQSKQEHKNSFVTVNIQDQLKDLLESIQIVLAVEQSPVTVKAAVILGSTDLQGKSYLLCMTQHNGESGCLTCEEPGIVVKQGKGHARCYPYRIHEETSPKRTTNSFLTNAIAAHQGPKKKGIFDVTSLALMPWFDIVVGMVPDYMHGCLLGITKTLLYKWLSASNHKQPYFIGGQIANISKGLQRMRPPDYLSRLPRDLEKHFKNLKASELQAWLLCYALPCLNDYLPDKYPLHFGHLAEGIFILLGDAITPLQLNRAKELLHTFYKDFQSLYGWGPLWACSAFGFEDMNGTIMDLTHGTGNVCRQVLWMLHAQSRLRCGIQLMENSAMKHFIERILNTQRGVKNLRTAQGCQIAGGAKKLNGLSQDLLEKINNETTSQAKMKVLRIVKNGHVYFSKEYSRMVKRNSSVALFENEKIGEIEFFVWERDSGLTLAVFREVSELQVEQIEKLQEKVFFLEGNKDNICVIRIPNFRGVCG</sequence>
<protein>
    <submittedName>
        <fullName evidence="1">Uncharacterized protein</fullName>
    </submittedName>
</protein>
<dbReference type="OrthoDB" id="5984708at2759"/>
<dbReference type="PANTHER" id="PTHR46579">
    <property type="entry name" value="F5/8 TYPE C DOMAIN-CONTAINING PROTEIN-RELATED"/>
    <property type="match status" value="1"/>
</dbReference>
<dbReference type="PANTHER" id="PTHR46579:SF1">
    <property type="entry name" value="F5_8 TYPE C DOMAIN-CONTAINING PROTEIN"/>
    <property type="match status" value="1"/>
</dbReference>
<comment type="caution">
    <text evidence="1">The sequence shown here is derived from an EMBL/GenBank/DDBJ whole genome shotgun (WGS) entry which is preliminary data.</text>
</comment>
<keyword evidence="2" id="KW-1185">Reference proteome</keyword>
<gene>
    <name evidence="1" type="ORF">AWC38_SpisGene23264</name>
</gene>
<evidence type="ECO:0000313" key="1">
    <source>
        <dbReference type="EMBL" id="PFX12731.1"/>
    </source>
</evidence>
<evidence type="ECO:0000313" key="2">
    <source>
        <dbReference type="Proteomes" id="UP000225706"/>
    </source>
</evidence>
<accession>A0A2B4R518</accession>
<dbReference type="EMBL" id="LSMT01001213">
    <property type="protein sequence ID" value="PFX12731.1"/>
    <property type="molecule type" value="Genomic_DNA"/>
</dbReference>
<organism evidence="1 2">
    <name type="scientific">Stylophora pistillata</name>
    <name type="common">Smooth cauliflower coral</name>
    <dbReference type="NCBI Taxonomy" id="50429"/>
    <lineage>
        <taxon>Eukaryota</taxon>
        <taxon>Metazoa</taxon>
        <taxon>Cnidaria</taxon>
        <taxon>Anthozoa</taxon>
        <taxon>Hexacorallia</taxon>
        <taxon>Scleractinia</taxon>
        <taxon>Astrocoeniina</taxon>
        <taxon>Pocilloporidae</taxon>
        <taxon>Stylophora</taxon>
    </lineage>
</organism>
<proteinExistence type="predicted"/>
<name>A0A2B4R518_STYPI</name>
<dbReference type="AlphaFoldDB" id="A0A2B4R518"/>